<dbReference type="AlphaFoldDB" id="A0A0F9TEF8"/>
<comment type="caution">
    <text evidence="2">The sequence shown here is derived from an EMBL/GenBank/DDBJ whole genome shotgun (WGS) entry which is preliminary data.</text>
</comment>
<evidence type="ECO:0000256" key="1">
    <source>
        <dbReference type="SAM" id="Coils"/>
    </source>
</evidence>
<protein>
    <submittedName>
        <fullName evidence="2">Uncharacterized protein</fullName>
    </submittedName>
</protein>
<dbReference type="EMBL" id="LAZR01000276">
    <property type="protein sequence ID" value="KKN77609.1"/>
    <property type="molecule type" value="Genomic_DNA"/>
</dbReference>
<name>A0A0F9TEF8_9ZZZZ</name>
<organism evidence="2">
    <name type="scientific">marine sediment metagenome</name>
    <dbReference type="NCBI Taxonomy" id="412755"/>
    <lineage>
        <taxon>unclassified sequences</taxon>
        <taxon>metagenomes</taxon>
        <taxon>ecological metagenomes</taxon>
    </lineage>
</organism>
<sequence>MYCSKHYNVPLDTAGQCWRCNQVSGLDYKDQPQCPPAKPGPANSDLTQCIHGQYFGKCTFGCILDSEVFPENKPEPKTYCLVCRKQICICPARPGPVRDLAVGEPAGECEDALTTKNLYLCKCGRITRDCGRYPDDYGTLGSEGGICCHDCGNEEFETVKSIIDTLRTQLAKAEEELKDELTCEECENNFNDPDTGVTAFCVPCWNKMMTKLAAHRWIPVSKMPENFMQPHPPQDCELTEKYHALKYEAKIPEIATAAQIWFDEGSEYEYWKPITLPTGE</sequence>
<proteinExistence type="predicted"/>
<evidence type="ECO:0000313" key="2">
    <source>
        <dbReference type="EMBL" id="KKN77609.1"/>
    </source>
</evidence>
<feature type="coiled-coil region" evidence="1">
    <location>
        <begin position="156"/>
        <end position="183"/>
    </location>
</feature>
<gene>
    <name evidence="2" type="ORF">LCGC14_0358840</name>
</gene>
<reference evidence="2" key="1">
    <citation type="journal article" date="2015" name="Nature">
        <title>Complex archaea that bridge the gap between prokaryotes and eukaryotes.</title>
        <authorList>
            <person name="Spang A."/>
            <person name="Saw J.H."/>
            <person name="Jorgensen S.L."/>
            <person name="Zaremba-Niedzwiedzka K."/>
            <person name="Martijn J."/>
            <person name="Lind A.E."/>
            <person name="van Eijk R."/>
            <person name="Schleper C."/>
            <person name="Guy L."/>
            <person name="Ettema T.J."/>
        </authorList>
    </citation>
    <scope>NUCLEOTIDE SEQUENCE</scope>
</reference>
<keyword evidence="1" id="KW-0175">Coiled coil</keyword>
<accession>A0A0F9TEF8</accession>